<feature type="domain" description="Amidohydrolase-related" evidence="3">
    <location>
        <begin position="1345"/>
        <end position="1429"/>
    </location>
</feature>
<keyword evidence="2" id="KW-0732">Signal</keyword>
<dbReference type="EMBL" id="CP037920">
    <property type="protein sequence ID" value="QDT98106.1"/>
    <property type="molecule type" value="Genomic_DNA"/>
</dbReference>
<name>A0A517VYL7_9PLAN</name>
<dbReference type="GO" id="GO:0016810">
    <property type="term" value="F:hydrolase activity, acting on carbon-nitrogen (but not peptide) bonds"/>
    <property type="evidence" value="ECO:0007669"/>
    <property type="project" value="InterPro"/>
</dbReference>
<evidence type="ECO:0000313" key="4">
    <source>
        <dbReference type="EMBL" id="QDT98106.1"/>
    </source>
</evidence>
<dbReference type="KEGG" id="gaw:V144x_35900"/>
<sequence length="1482" mass="164014" precursor="true">MYCFRFLGLLCLIITLAVPVQVSGQAKLNVGFELTAFALTNAKVVTKPGAELENTTILIRNGLIEKVGSDLKIPSDAEVIDCQGMHIYAGFIDAASSSLINKEVKPPKPSERKVDFGRHALAATRPDNRNYLSPDFQVNQAVTDKKNSFTNYQKAGFTSVHILPQGKIASGHGTLVSTSEHPVRESTLIKSTMSSFRLYAPKGNVYPKTLMGAVAHLRQTFLDTQHYEHHWDLYQDQSAFIKRPPTDPTYVALLEVLHTKEVPVFAANSRDEILRTLDFCGEFKIKPVIWGGAEAHLCLDRLKTESQGIIFQLNYPEKPKVEDKTETKKLTTEISEPLRVQKEKLRLWKERIHGLTMLAESGLPVSVSSESLKNRESDLIPQLRIAVKEGLSAEKALRFLTLGAANILEINQRLGTIEKGKLAHLVIMSGPWEKDDTKVRYLFVDGVKLDFSDKSKVDKEKSPGTISPEKERPANIDLAGVWGVEIQSAQGKVIGQLQISQEKEHLRGTFTSEKGDGKVTSGKIEKSQFQFTVAIGAGEHAIELQFNGALGKETKPERISGKLKSAFGTETSWSAVRKKTKSESTSKNPIQLSIEGAGNELLDDLFSDAIVAKKPDLKETETKQNNYHQFKTELESDRVRRVLKTDGNLVLKNGIVIKVTGKILKNTSILVKDGKISNIGKQLKFPANTTVIDITGLYVMPGIIDTHSHIMITDGINESSQSIVPEVRIKDVVNTTDPSEYRALAGGVTTARLFHGSANVIGGQDGVVKLKHGKPAQEHILHDAPQGVKFALGENVKFRTSRFPNTRMGVEATLQRAFLEAVDYRRQWQEFEKAQKSEIKQKRLPPRRDLRLEALADIVNHEKFIHSHCYRADEILMLLRVASNLGIRVWSLQHVLEGYKIAPEILTHGASCSTFSDWWAYKIEAFDAVPHNAALLNEAGVNTVVKSDDWELIRHLYLEAAKTVRYGNMTFNDALRTITINPARELGLDQRMGSIEIGKDADFAIFSGHPLNAFSRCEMTIIEGEVYFDRKKQPTAMSELAERRSATPQVEIAWRKGEPLSLPSDDVKEFAIKGATLHPIDGADIFDGTIIVRGEKIDYVGAAKPLPKKMKVINAKGLHVYPGLIDSGSTLGLTEIDKVRETRDYAESGDLQPDLRTGVAINPDSELFPVARAGGITTVLVCPQSGLISGQASIVQTAGWTAPEMVMNLEAGLQIIWSTKKERQQELKDFISQARLYQRIKRQAEKNGSKVPVTDPRFEALIPYLDKKRPVFIEANSQKEIAGALLFAEEEKLDIIITGGTDAWKLSDELKSRNVSVIVGPVMKRPAEGHDPFDAPYANPGHLYDAGVTFSIRSNSAWNSRNTPFEAAMAVAYGLPEEAALRAVTLSAAEILGVDNQIGSLTEGKLANMIITDGSPLQHTSHIKAVCVGGKILQPESKQTRLYERYRTRLQAIQKPSRKDPTKTVPLETQKSESAKKPANTK</sequence>
<feature type="domain" description="Amidohydrolase-related" evidence="3">
    <location>
        <begin position="323"/>
        <end position="446"/>
    </location>
</feature>
<evidence type="ECO:0000256" key="1">
    <source>
        <dbReference type="SAM" id="MobiDB-lite"/>
    </source>
</evidence>
<feature type="region of interest" description="Disordered" evidence="1">
    <location>
        <begin position="1450"/>
        <end position="1482"/>
    </location>
</feature>
<dbReference type="InterPro" id="IPR032466">
    <property type="entry name" value="Metal_Hydrolase"/>
</dbReference>
<dbReference type="Proteomes" id="UP000318704">
    <property type="component" value="Chromosome"/>
</dbReference>
<evidence type="ECO:0000256" key="2">
    <source>
        <dbReference type="SAM" id="SignalP"/>
    </source>
</evidence>
<dbReference type="InterPro" id="IPR011059">
    <property type="entry name" value="Metal-dep_hydrolase_composite"/>
</dbReference>
<organism evidence="4 5">
    <name type="scientific">Gimesia aquarii</name>
    <dbReference type="NCBI Taxonomy" id="2527964"/>
    <lineage>
        <taxon>Bacteria</taxon>
        <taxon>Pseudomonadati</taxon>
        <taxon>Planctomycetota</taxon>
        <taxon>Planctomycetia</taxon>
        <taxon>Planctomycetales</taxon>
        <taxon>Planctomycetaceae</taxon>
        <taxon>Gimesia</taxon>
    </lineage>
</organism>
<feature type="domain" description="Amidohydrolase-related" evidence="3">
    <location>
        <begin position="698"/>
        <end position="1015"/>
    </location>
</feature>
<accession>A0A517VYL7</accession>
<proteinExistence type="predicted"/>
<dbReference type="SUPFAM" id="SSF51556">
    <property type="entry name" value="Metallo-dependent hydrolases"/>
    <property type="match status" value="3"/>
</dbReference>
<protein>
    <submittedName>
        <fullName evidence="4">Imidazolonepropionase</fullName>
    </submittedName>
</protein>
<dbReference type="Pfam" id="PF01979">
    <property type="entry name" value="Amidohydro_1"/>
    <property type="match status" value="3"/>
</dbReference>
<reference evidence="4 5" key="1">
    <citation type="submission" date="2019-03" db="EMBL/GenBank/DDBJ databases">
        <title>Deep-cultivation of Planctomycetes and their phenomic and genomic characterization uncovers novel biology.</title>
        <authorList>
            <person name="Wiegand S."/>
            <person name="Jogler M."/>
            <person name="Boedeker C."/>
            <person name="Pinto D."/>
            <person name="Vollmers J."/>
            <person name="Rivas-Marin E."/>
            <person name="Kohn T."/>
            <person name="Peeters S.H."/>
            <person name="Heuer A."/>
            <person name="Rast P."/>
            <person name="Oberbeckmann S."/>
            <person name="Bunk B."/>
            <person name="Jeske O."/>
            <person name="Meyerdierks A."/>
            <person name="Storesund J.E."/>
            <person name="Kallscheuer N."/>
            <person name="Luecker S."/>
            <person name="Lage O.M."/>
            <person name="Pohl T."/>
            <person name="Merkel B.J."/>
            <person name="Hornburger P."/>
            <person name="Mueller R.-W."/>
            <person name="Bruemmer F."/>
            <person name="Labrenz M."/>
            <person name="Spormann A.M."/>
            <person name="Op den Camp H."/>
            <person name="Overmann J."/>
            <person name="Amann R."/>
            <person name="Jetten M.S.M."/>
            <person name="Mascher T."/>
            <person name="Medema M.H."/>
            <person name="Devos D.P."/>
            <person name="Kaster A.-K."/>
            <person name="Ovreas L."/>
            <person name="Rohde M."/>
            <person name="Galperin M.Y."/>
            <person name="Jogler C."/>
        </authorList>
    </citation>
    <scope>NUCLEOTIDE SEQUENCE [LARGE SCALE GENOMIC DNA]</scope>
    <source>
        <strain evidence="4 5">V144</strain>
    </source>
</reference>
<dbReference type="Gene3D" id="3.20.20.140">
    <property type="entry name" value="Metal-dependent hydrolases"/>
    <property type="match status" value="4"/>
</dbReference>
<feature type="chain" id="PRO_5022066943" evidence="2">
    <location>
        <begin position="23"/>
        <end position="1482"/>
    </location>
</feature>
<evidence type="ECO:0000313" key="5">
    <source>
        <dbReference type="Proteomes" id="UP000318704"/>
    </source>
</evidence>
<dbReference type="InterPro" id="IPR006680">
    <property type="entry name" value="Amidohydro-rel"/>
</dbReference>
<gene>
    <name evidence="4" type="ORF">V144x_35900</name>
</gene>
<feature type="signal peptide" evidence="2">
    <location>
        <begin position="1"/>
        <end position="22"/>
    </location>
</feature>
<dbReference type="SUPFAM" id="SSF51338">
    <property type="entry name" value="Composite domain of metallo-dependent hydrolases"/>
    <property type="match status" value="3"/>
</dbReference>
<dbReference type="RefSeq" id="WP_144986498.1">
    <property type="nucleotide sequence ID" value="NZ_CP037920.1"/>
</dbReference>
<dbReference type="InterPro" id="IPR051781">
    <property type="entry name" value="Metallo-dep_Hydrolase"/>
</dbReference>
<dbReference type="PANTHER" id="PTHR43135">
    <property type="entry name" value="ALPHA-D-RIBOSE 1-METHYLPHOSPHONATE 5-TRIPHOSPHATE DIPHOSPHATASE"/>
    <property type="match status" value="1"/>
</dbReference>
<dbReference type="PANTHER" id="PTHR43135:SF3">
    <property type="entry name" value="ALPHA-D-RIBOSE 1-METHYLPHOSPHONATE 5-TRIPHOSPHATE DIPHOSPHATASE"/>
    <property type="match status" value="1"/>
</dbReference>
<evidence type="ECO:0000259" key="3">
    <source>
        <dbReference type="Pfam" id="PF01979"/>
    </source>
</evidence>